<dbReference type="KEGG" id="asl:Aeqsu_1503"/>
<dbReference type="Proteomes" id="UP000006049">
    <property type="component" value="Chromosome"/>
</dbReference>
<keyword evidence="2" id="KW-0687">Ribonucleoprotein</keyword>
<dbReference type="InterPro" id="IPR016181">
    <property type="entry name" value="Acyl_CoA_acyltransferase"/>
</dbReference>
<dbReference type="Gene3D" id="3.40.630.30">
    <property type="match status" value="1"/>
</dbReference>
<keyword evidence="2" id="KW-0808">Transferase</keyword>
<protein>
    <submittedName>
        <fullName evidence="2">Acetyltransferase, ribosomal protein N-acetylase</fullName>
    </submittedName>
</protein>
<dbReference type="GO" id="GO:0005840">
    <property type="term" value="C:ribosome"/>
    <property type="evidence" value="ECO:0007669"/>
    <property type="project" value="UniProtKB-KW"/>
</dbReference>
<dbReference type="HOGENOM" id="CLU_013985_3_1_10"/>
<evidence type="ECO:0000259" key="1">
    <source>
        <dbReference type="PROSITE" id="PS51186"/>
    </source>
</evidence>
<dbReference type="PROSITE" id="PS51186">
    <property type="entry name" value="GNAT"/>
    <property type="match status" value="1"/>
</dbReference>
<proteinExistence type="predicted"/>
<dbReference type="eggNOG" id="COG1670">
    <property type="taxonomic scope" value="Bacteria"/>
</dbReference>
<dbReference type="GO" id="GO:0016747">
    <property type="term" value="F:acyltransferase activity, transferring groups other than amino-acyl groups"/>
    <property type="evidence" value="ECO:0007669"/>
    <property type="project" value="InterPro"/>
</dbReference>
<gene>
    <name evidence="2" type="ordered locus">Aeqsu_1503</name>
</gene>
<feature type="domain" description="N-acetyltransferase" evidence="1">
    <location>
        <begin position="6"/>
        <end position="162"/>
    </location>
</feature>
<sequence length="162" mass="18600">MNSERLLFRHYAATDFEDYFKLVSNADVMKMVTGKPDLELDARKRLQKMLKINQEYPKIGNFKISLKLDSDFVGHAKLVMTKKNEAEIGYLLMPEHWGKGYGSEIAEALVNLAKQVDEIQSLMANIAPENIASKRILEKQGFVWDYDGEYIGLPAAYYKMKL</sequence>
<accession>I3YVH5</accession>
<dbReference type="STRING" id="746697.Aeqsu_1503"/>
<dbReference type="InterPro" id="IPR000182">
    <property type="entry name" value="GNAT_dom"/>
</dbReference>
<keyword evidence="3" id="KW-1185">Reference proteome</keyword>
<keyword evidence="2" id="KW-0689">Ribosomal protein</keyword>
<dbReference type="Pfam" id="PF13302">
    <property type="entry name" value="Acetyltransf_3"/>
    <property type="match status" value="1"/>
</dbReference>
<dbReference type="EMBL" id="CP003280">
    <property type="protein sequence ID" value="AFL80993.1"/>
    <property type="molecule type" value="Genomic_DNA"/>
</dbReference>
<reference evidence="2 3" key="1">
    <citation type="submission" date="2012-06" db="EMBL/GenBank/DDBJ databases">
        <title>The complete genome of Aequorivita sublithincola DSM 14238.</title>
        <authorList>
            <consortium name="US DOE Joint Genome Institute (JGI-PGF)"/>
            <person name="Lucas S."/>
            <person name="Copeland A."/>
            <person name="Lapidus A."/>
            <person name="Goodwin L."/>
            <person name="Pitluck S."/>
            <person name="Peters L."/>
            <person name="Munk A.C.C."/>
            <person name="Kyrpides N."/>
            <person name="Mavromatis K."/>
            <person name="Pagani I."/>
            <person name="Ivanova N."/>
            <person name="Ovchinnikova G."/>
            <person name="Zeytun A."/>
            <person name="Detter J.C."/>
            <person name="Han C."/>
            <person name="Land M."/>
            <person name="Hauser L."/>
            <person name="Markowitz V."/>
            <person name="Cheng J.-F."/>
            <person name="Hugenholtz P."/>
            <person name="Woyke T."/>
            <person name="Wu D."/>
            <person name="Tindall B."/>
            <person name="Faehnrich R."/>
            <person name="Brambilla E."/>
            <person name="Klenk H.-P."/>
            <person name="Eisen J.A."/>
        </authorList>
    </citation>
    <scope>NUCLEOTIDE SEQUENCE [LARGE SCALE GENOMIC DNA]</scope>
    <source>
        <strain evidence="3">DSM 14238 / LMG 21431 / ACAM 643 / 9-3</strain>
    </source>
</reference>
<name>I3YVH5_AEQSU</name>
<dbReference type="InterPro" id="IPR051531">
    <property type="entry name" value="N-acetyltransferase"/>
</dbReference>
<evidence type="ECO:0000313" key="3">
    <source>
        <dbReference type="Proteomes" id="UP000006049"/>
    </source>
</evidence>
<dbReference type="SUPFAM" id="SSF55729">
    <property type="entry name" value="Acyl-CoA N-acyltransferases (Nat)"/>
    <property type="match status" value="1"/>
</dbReference>
<dbReference type="PANTHER" id="PTHR43792">
    <property type="entry name" value="GNAT FAMILY, PUTATIVE (AFU_ORTHOLOGUE AFUA_3G00765)-RELATED-RELATED"/>
    <property type="match status" value="1"/>
</dbReference>
<dbReference type="CDD" id="cd04301">
    <property type="entry name" value="NAT_SF"/>
    <property type="match status" value="1"/>
</dbReference>
<dbReference type="RefSeq" id="WP_014782250.1">
    <property type="nucleotide sequence ID" value="NC_018013.1"/>
</dbReference>
<dbReference type="PANTHER" id="PTHR43792:SF1">
    <property type="entry name" value="N-ACETYLTRANSFERASE DOMAIN-CONTAINING PROTEIN"/>
    <property type="match status" value="1"/>
</dbReference>
<dbReference type="OrthoDB" id="9811523at2"/>
<evidence type="ECO:0000313" key="2">
    <source>
        <dbReference type="EMBL" id="AFL80993.1"/>
    </source>
</evidence>
<dbReference type="AlphaFoldDB" id="I3YVH5"/>
<organism evidence="2 3">
    <name type="scientific">Aequorivita sublithincola (strain DSM 14238 / LMG 21431 / ACAM 643 / 9-3)</name>
    <dbReference type="NCBI Taxonomy" id="746697"/>
    <lineage>
        <taxon>Bacteria</taxon>
        <taxon>Pseudomonadati</taxon>
        <taxon>Bacteroidota</taxon>
        <taxon>Flavobacteriia</taxon>
        <taxon>Flavobacteriales</taxon>
        <taxon>Flavobacteriaceae</taxon>
        <taxon>Aequorivita</taxon>
    </lineage>
</organism>